<name>A0A4R7KSS6_9CLOT</name>
<gene>
    <name evidence="8" type="ORF">EDD71_10392</name>
</gene>
<feature type="transmembrane region" description="Helical" evidence="6">
    <location>
        <begin position="250"/>
        <end position="269"/>
    </location>
</feature>
<dbReference type="Pfam" id="PF02687">
    <property type="entry name" value="FtsX"/>
    <property type="match status" value="2"/>
</dbReference>
<evidence type="ECO:0000256" key="4">
    <source>
        <dbReference type="ARBA" id="ARBA00022989"/>
    </source>
</evidence>
<feature type="transmembrane region" description="Helical" evidence="6">
    <location>
        <begin position="415"/>
        <end position="433"/>
    </location>
</feature>
<dbReference type="OrthoDB" id="2934570at2"/>
<proteinExistence type="predicted"/>
<evidence type="ECO:0000313" key="9">
    <source>
        <dbReference type="Proteomes" id="UP000295325"/>
    </source>
</evidence>
<dbReference type="InterPro" id="IPR038766">
    <property type="entry name" value="Membrane_comp_ABC_pdt"/>
</dbReference>
<feature type="domain" description="ABC3 transporter permease C-terminal" evidence="7">
    <location>
        <begin position="252"/>
        <end position="371"/>
    </location>
</feature>
<dbReference type="EMBL" id="SOAZ01000003">
    <property type="protein sequence ID" value="TDT62818.1"/>
    <property type="molecule type" value="Genomic_DNA"/>
</dbReference>
<dbReference type="AlphaFoldDB" id="A0A4R7KSS6"/>
<dbReference type="PANTHER" id="PTHR30287:SF1">
    <property type="entry name" value="INNER MEMBRANE PROTEIN"/>
    <property type="match status" value="1"/>
</dbReference>
<keyword evidence="2" id="KW-1003">Cell membrane</keyword>
<evidence type="ECO:0000256" key="1">
    <source>
        <dbReference type="ARBA" id="ARBA00004651"/>
    </source>
</evidence>
<protein>
    <submittedName>
        <fullName evidence="8">Putative ABC transport system permease protein</fullName>
    </submittedName>
</protein>
<organism evidence="8 9">
    <name type="scientific">Fonticella tunisiensis</name>
    <dbReference type="NCBI Taxonomy" id="1096341"/>
    <lineage>
        <taxon>Bacteria</taxon>
        <taxon>Bacillati</taxon>
        <taxon>Bacillota</taxon>
        <taxon>Clostridia</taxon>
        <taxon>Eubacteriales</taxon>
        <taxon>Clostridiaceae</taxon>
        <taxon>Fonticella</taxon>
    </lineage>
</organism>
<feature type="transmembrane region" description="Helical" evidence="6">
    <location>
        <begin position="18"/>
        <end position="35"/>
    </location>
</feature>
<dbReference type="PROSITE" id="PS51257">
    <property type="entry name" value="PROKAR_LIPOPROTEIN"/>
    <property type="match status" value="1"/>
</dbReference>
<evidence type="ECO:0000256" key="6">
    <source>
        <dbReference type="SAM" id="Phobius"/>
    </source>
</evidence>
<dbReference type="PANTHER" id="PTHR30287">
    <property type="entry name" value="MEMBRANE COMPONENT OF PREDICTED ABC SUPERFAMILY METABOLITE UPTAKE TRANSPORTER"/>
    <property type="match status" value="1"/>
</dbReference>
<keyword evidence="4 6" id="KW-1133">Transmembrane helix</keyword>
<evidence type="ECO:0000256" key="5">
    <source>
        <dbReference type="ARBA" id="ARBA00023136"/>
    </source>
</evidence>
<feature type="transmembrane region" description="Helical" evidence="6">
    <location>
        <begin position="660"/>
        <end position="680"/>
    </location>
</feature>
<evidence type="ECO:0000259" key="7">
    <source>
        <dbReference type="Pfam" id="PF02687"/>
    </source>
</evidence>
<dbReference type="Proteomes" id="UP000295325">
    <property type="component" value="Unassembled WGS sequence"/>
</dbReference>
<dbReference type="RefSeq" id="WP_133627217.1">
    <property type="nucleotide sequence ID" value="NZ_SOAZ01000003.1"/>
</dbReference>
<comment type="subcellular location">
    <subcellularLocation>
        <location evidence="1">Cell membrane</location>
        <topology evidence="1">Multi-pass membrane protein</topology>
    </subcellularLocation>
</comment>
<reference evidence="8 9" key="1">
    <citation type="submission" date="2019-03" db="EMBL/GenBank/DDBJ databases">
        <title>Genomic Encyclopedia of Type Strains, Phase IV (KMG-IV): sequencing the most valuable type-strain genomes for metagenomic binning, comparative biology and taxonomic classification.</title>
        <authorList>
            <person name="Goeker M."/>
        </authorList>
    </citation>
    <scope>NUCLEOTIDE SEQUENCE [LARGE SCALE GENOMIC DNA]</scope>
    <source>
        <strain evidence="8 9">DSM 24455</strain>
    </source>
</reference>
<keyword evidence="3 6" id="KW-0812">Transmembrane</keyword>
<comment type="caution">
    <text evidence="8">The sequence shown here is derived from an EMBL/GenBank/DDBJ whole genome shotgun (WGS) entry which is preliminary data.</text>
</comment>
<dbReference type="GO" id="GO:0005886">
    <property type="term" value="C:plasma membrane"/>
    <property type="evidence" value="ECO:0007669"/>
    <property type="project" value="UniProtKB-SubCell"/>
</dbReference>
<dbReference type="InterPro" id="IPR003838">
    <property type="entry name" value="ABC3_permease_C"/>
</dbReference>
<feature type="transmembrane region" description="Helical" evidence="6">
    <location>
        <begin position="297"/>
        <end position="323"/>
    </location>
</feature>
<sequence>MVINKKIKRTMMESKSQYLGSLMLIIISCLLYTMFNQLTTNMVNLTSSFEKNYVQEDASFIADKKLDNIEDLESRFNMIIEETRSIDYLVSEDKTLRIFSENTKVNIPAIIEGNKLIGSDILIDPAFAKANKLKIGDSINIYGKDLKIAGFMSLPNYIYPIKSESDILNDPNRFGIAVISKDDFNEINKGSSFYTLKFNGDKKDVDNRIAQFKDYLKSENIIILKWTNIDENPRVTYVTLKIDGINQISTYMPVFILLLTCILTGIVMWRMLKREFILIGTLYALGYKKREIVKHYLTYPLSIALAGGIIGTILGAFTLRPMLNFMVMYFNIPVDYVSFDLKYVVISLLLPIFFLGISGYFVVNRALKYSPVELMKGGKEKGKVSFIERKLKLDRLKFSTKFKVREQLRSIPRSVFLLLGVVFATMLLLLGFASKSSMDFLMKDAYEDTYKYQYQYIFNSLQHGAPSNGEVFSISPFTLKSDSKTGFYVYGISPNSKYILLKDKQGNWLSTDKVIITKPLADKLGVKPHDTIKVVNKLDSKEYSITVDYIAETYTGEYIYMPLVEFNDMLKYPSDSYIGLWSSDKLNISESSLLSITTIDDFKKALDSTMQPLKSSIGIMAFISFIIGLIVIYVVTSLIIEENRESISLLKILGYRRKEVYSLILNSSSFIVLIGYILGVPLLLVSLRAMFKSVTKSMNFAFPVTIEYGYVFIGFVVIYLTYELSKFLSRRKINRISMAEALKASRE</sequence>
<evidence type="ECO:0000313" key="8">
    <source>
        <dbReference type="EMBL" id="TDT62818.1"/>
    </source>
</evidence>
<feature type="transmembrane region" description="Helical" evidence="6">
    <location>
        <begin position="343"/>
        <end position="363"/>
    </location>
</feature>
<keyword evidence="5 6" id="KW-0472">Membrane</keyword>
<evidence type="ECO:0000256" key="3">
    <source>
        <dbReference type="ARBA" id="ARBA00022692"/>
    </source>
</evidence>
<feature type="domain" description="ABC3 transporter permease C-terminal" evidence="7">
    <location>
        <begin position="619"/>
        <end position="737"/>
    </location>
</feature>
<evidence type="ECO:0000256" key="2">
    <source>
        <dbReference type="ARBA" id="ARBA00022475"/>
    </source>
</evidence>
<feature type="transmembrane region" description="Helical" evidence="6">
    <location>
        <begin position="617"/>
        <end position="640"/>
    </location>
</feature>
<feature type="transmembrane region" description="Helical" evidence="6">
    <location>
        <begin position="700"/>
        <end position="722"/>
    </location>
</feature>
<keyword evidence="9" id="KW-1185">Reference proteome</keyword>
<accession>A0A4R7KSS6</accession>